<dbReference type="Proteomes" id="UP000747110">
    <property type="component" value="Unassembled WGS sequence"/>
</dbReference>
<dbReference type="AlphaFoldDB" id="A0A8J4C146"/>
<keyword evidence="2" id="KW-1185">Reference proteome</keyword>
<name>A0A8J4C146_9CHLO</name>
<protein>
    <submittedName>
        <fullName evidence="1">Uncharacterized protein</fullName>
    </submittedName>
</protein>
<gene>
    <name evidence="1" type="ORF">Vretifemale_355</name>
</gene>
<reference evidence="1" key="1">
    <citation type="journal article" date="2021" name="Proc. Natl. Acad. Sci. U.S.A.">
        <title>Three genomes in the algal genus Volvox reveal the fate of a haploid sex-determining region after a transition to homothallism.</title>
        <authorList>
            <person name="Yamamoto K."/>
            <person name="Hamaji T."/>
            <person name="Kawai-Toyooka H."/>
            <person name="Matsuzaki R."/>
            <person name="Takahashi F."/>
            <person name="Nishimura Y."/>
            <person name="Kawachi M."/>
            <person name="Noguchi H."/>
            <person name="Minakuchi Y."/>
            <person name="Umen J.G."/>
            <person name="Toyoda A."/>
            <person name="Nozaki H."/>
        </authorList>
    </citation>
    <scope>NUCLEOTIDE SEQUENCE</scope>
    <source>
        <strain evidence="1">NIES-3786</strain>
    </source>
</reference>
<organism evidence="1 2">
    <name type="scientific">Volvox reticuliferus</name>
    <dbReference type="NCBI Taxonomy" id="1737510"/>
    <lineage>
        <taxon>Eukaryota</taxon>
        <taxon>Viridiplantae</taxon>
        <taxon>Chlorophyta</taxon>
        <taxon>core chlorophytes</taxon>
        <taxon>Chlorophyceae</taxon>
        <taxon>CS clade</taxon>
        <taxon>Chlamydomonadales</taxon>
        <taxon>Volvocaceae</taxon>
        <taxon>Volvox</taxon>
    </lineage>
</organism>
<proteinExistence type="predicted"/>
<accession>A0A8J4C146</accession>
<comment type="caution">
    <text evidence="1">The sequence shown here is derived from an EMBL/GenBank/DDBJ whole genome shotgun (WGS) entry which is preliminary data.</text>
</comment>
<sequence>MSLLPSALLSFDGSMAAEGAVVTADLVVLAAPALERRRGMASTQGAMFFTCCGSTLLAGVTWLSSSSPWHLPRTGLLSFGVRALASPVVMQSEPASAGPIVAVNGRKACAEPTLLAEPSEATWKLNTGELCEEFSSTFPAPSMGCGSPVGDN</sequence>
<dbReference type="EMBL" id="BNCP01000001">
    <property type="protein sequence ID" value="GIL69409.1"/>
    <property type="molecule type" value="Genomic_DNA"/>
</dbReference>
<evidence type="ECO:0000313" key="2">
    <source>
        <dbReference type="Proteomes" id="UP000747110"/>
    </source>
</evidence>
<evidence type="ECO:0000313" key="1">
    <source>
        <dbReference type="EMBL" id="GIL69409.1"/>
    </source>
</evidence>